<dbReference type="EnsemblPlants" id="TuG1812S0001771300.01.T01">
    <property type="protein sequence ID" value="TuG1812S0001771300.01.T01"/>
    <property type="gene ID" value="TuG1812S0001771300.01"/>
</dbReference>
<reference evidence="3" key="1">
    <citation type="journal article" date="2013" name="Nature">
        <title>Draft genome of the wheat A-genome progenitor Triticum urartu.</title>
        <authorList>
            <person name="Ling H.Q."/>
            <person name="Zhao S."/>
            <person name="Liu D."/>
            <person name="Wang J."/>
            <person name="Sun H."/>
            <person name="Zhang C."/>
            <person name="Fan H."/>
            <person name="Li D."/>
            <person name="Dong L."/>
            <person name="Tao Y."/>
            <person name="Gao C."/>
            <person name="Wu H."/>
            <person name="Li Y."/>
            <person name="Cui Y."/>
            <person name="Guo X."/>
            <person name="Zheng S."/>
            <person name="Wang B."/>
            <person name="Yu K."/>
            <person name="Liang Q."/>
            <person name="Yang W."/>
            <person name="Lou X."/>
            <person name="Chen J."/>
            <person name="Feng M."/>
            <person name="Jian J."/>
            <person name="Zhang X."/>
            <person name="Luo G."/>
            <person name="Jiang Y."/>
            <person name="Liu J."/>
            <person name="Wang Z."/>
            <person name="Sha Y."/>
            <person name="Zhang B."/>
            <person name="Wu H."/>
            <person name="Tang D."/>
            <person name="Shen Q."/>
            <person name="Xue P."/>
            <person name="Zou S."/>
            <person name="Wang X."/>
            <person name="Liu X."/>
            <person name="Wang F."/>
            <person name="Yang Y."/>
            <person name="An X."/>
            <person name="Dong Z."/>
            <person name="Zhang K."/>
            <person name="Zhang X."/>
            <person name="Luo M.C."/>
            <person name="Dvorak J."/>
            <person name="Tong Y."/>
            <person name="Wang J."/>
            <person name="Yang H."/>
            <person name="Li Z."/>
            <person name="Wang D."/>
            <person name="Zhang A."/>
            <person name="Wang J."/>
        </authorList>
    </citation>
    <scope>NUCLEOTIDE SEQUENCE</scope>
    <source>
        <strain evidence="3">cv. G1812</strain>
    </source>
</reference>
<evidence type="ECO:0000313" key="3">
    <source>
        <dbReference type="Proteomes" id="UP000015106"/>
    </source>
</evidence>
<evidence type="ECO:0000256" key="1">
    <source>
        <dbReference type="SAM" id="MobiDB-lite"/>
    </source>
</evidence>
<protein>
    <submittedName>
        <fullName evidence="2">Uncharacterized protein</fullName>
    </submittedName>
</protein>
<reference evidence="2" key="2">
    <citation type="submission" date="2022-06" db="UniProtKB">
        <authorList>
            <consortium name="EnsemblPlants"/>
        </authorList>
    </citation>
    <scope>IDENTIFICATION</scope>
</reference>
<gene>
    <name evidence="2" type="primary">LOC125529476</name>
</gene>
<dbReference type="GeneID" id="125529476"/>
<dbReference type="Gramene" id="TuG1812S0001771300.01.T01">
    <property type="protein sequence ID" value="TuG1812S0001771300.01.T01"/>
    <property type="gene ID" value="TuG1812S0001771300.01"/>
</dbReference>
<dbReference type="RefSeq" id="XP_048549849.1">
    <property type="nucleotide sequence ID" value="XM_048693892.1"/>
</dbReference>
<keyword evidence="3" id="KW-1185">Reference proteome</keyword>
<evidence type="ECO:0000313" key="2">
    <source>
        <dbReference type="EnsemblPlants" id="TuG1812S0001771300.01.T01"/>
    </source>
</evidence>
<proteinExistence type="predicted"/>
<accession>A0A8R7VFT9</accession>
<feature type="region of interest" description="Disordered" evidence="1">
    <location>
        <begin position="92"/>
        <end position="121"/>
    </location>
</feature>
<organism evidence="2 3">
    <name type="scientific">Triticum urartu</name>
    <name type="common">Red wild einkorn</name>
    <name type="synonym">Crithodium urartu</name>
    <dbReference type="NCBI Taxonomy" id="4572"/>
    <lineage>
        <taxon>Eukaryota</taxon>
        <taxon>Viridiplantae</taxon>
        <taxon>Streptophyta</taxon>
        <taxon>Embryophyta</taxon>
        <taxon>Tracheophyta</taxon>
        <taxon>Spermatophyta</taxon>
        <taxon>Magnoliopsida</taxon>
        <taxon>Liliopsida</taxon>
        <taxon>Poales</taxon>
        <taxon>Poaceae</taxon>
        <taxon>BOP clade</taxon>
        <taxon>Pooideae</taxon>
        <taxon>Triticodae</taxon>
        <taxon>Triticeae</taxon>
        <taxon>Triticinae</taxon>
        <taxon>Triticum</taxon>
    </lineage>
</organism>
<dbReference type="AlphaFoldDB" id="A0A8R7VFT9"/>
<dbReference type="Proteomes" id="UP000015106">
    <property type="component" value="Unassembled WGS sequence"/>
</dbReference>
<sequence length="121" mass="13599">MLDSEPKPSHAANNLHLFAEITTSVMYWQSDAFRIGSQNFQPRLELACSLQFIVILILNESLPRLLGKIFFTFSNHYCSGILSGAHPGMVRGKPTTGHHLSRKQTERLHSQGTMKPTIHVN</sequence>
<name>A0A8R7VFT9_TRIUA</name>
<feature type="compositionally biased region" description="Polar residues" evidence="1">
    <location>
        <begin position="110"/>
        <end position="121"/>
    </location>
</feature>